<evidence type="ECO:0000256" key="5">
    <source>
        <dbReference type="ARBA" id="ARBA00023033"/>
    </source>
</evidence>
<comment type="cofactor">
    <cofactor evidence="1">
        <name>FAD</name>
        <dbReference type="ChEBI" id="CHEBI:57692"/>
    </cofactor>
</comment>
<accession>A0ABR0LY32</accession>
<keyword evidence="2" id="KW-0285">Flavoprotein</keyword>
<evidence type="ECO:0000256" key="1">
    <source>
        <dbReference type="ARBA" id="ARBA00001974"/>
    </source>
</evidence>
<evidence type="ECO:0000256" key="6">
    <source>
        <dbReference type="SAM" id="SignalP"/>
    </source>
</evidence>
<keyword evidence="8" id="KW-1185">Reference proteome</keyword>
<gene>
    <name evidence="7" type="ORF">LTR16_003457</name>
</gene>
<evidence type="ECO:0000256" key="3">
    <source>
        <dbReference type="ARBA" id="ARBA00022827"/>
    </source>
</evidence>
<feature type="chain" id="PRO_5046772754" description="FAD-binding domain-containing protein" evidence="6">
    <location>
        <begin position="19"/>
        <end position="88"/>
    </location>
</feature>
<dbReference type="Gene3D" id="3.50.50.60">
    <property type="entry name" value="FAD/NAD(P)-binding domain"/>
    <property type="match status" value="1"/>
</dbReference>
<keyword evidence="4" id="KW-0560">Oxidoreductase</keyword>
<keyword evidence="6" id="KW-0732">Signal</keyword>
<name>A0ABR0LY32_9PEZI</name>
<dbReference type="PANTHER" id="PTHR47178">
    <property type="entry name" value="MONOOXYGENASE, FAD-BINDING"/>
    <property type="match status" value="1"/>
</dbReference>
<reference evidence="7 8" key="1">
    <citation type="submission" date="2023-08" db="EMBL/GenBank/DDBJ databases">
        <title>Black Yeasts Isolated from many extreme environments.</title>
        <authorList>
            <person name="Coleine C."/>
            <person name="Stajich J.E."/>
            <person name="Selbmann L."/>
        </authorList>
    </citation>
    <scope>NUCLEOTIDE SEQUENCE [LARGE SCALE GENOMIC DNA]</scope>
    <source>
        <strain evidence="7 8">CCFEE 536</strain>
    </source>
</reference>
<keyword evidence="5" id="KW-0503">Monooxygenase</keyword>
<dbReference type="Proteomes" id="UP001357485">
    <property type="component" value="Unassembled WGS sequence"/>
</dbReference>
<evidence type="ECO:0000256" key="4">
    <source>
        <dbReference type="ARBA" id="ARBA00023002"/>
    </source>
</evidence>
<evidence type="ECO:0000256" key="2">
    <source>
        <dbReference type="ARBA" id="ARBA00022630"/>
    </source>
</evidence>
<dbReference type="PANTHER" id="PTHR47178:SF5">
    <property type="entry name" value="FAD-BINDING DOMAIN-CONTAINING PROTEIN"/>
    <property type="match status" value="1"/>
</dbReference>
<protein>
    <recommendedName>
        <fullName evidence="9">FAD-binding domain-containing protein</fullName>
    </recommendedName>
</protein>
<dbReference type="EMBL" id="JAVRRA010008571">
    <property type="protein sequence ID" value="KAK5256347.1"/>
    <property type="molecule type" value="Genomic_DNA"/>
</dbReference>
<comment type="caution">
    <text evidence="7">The sequence shown here is derived from an EMBL/GenBank/DDBJ whole genome shotgun (WGS) entry which is preliminary data.</text>
</comment>
<dbReference type="InterPro" id="IPR036188">
    <property type="entry name" value="FAD/NAD-bd_sf"/>
</dbReference>
<evidence type="ECO:0000313" key="7">
    <source>
        <dbReference type="EMBL" id="KAK5256347.1"/>
    </source>
</evidence>
<evidence type="ECO:0000313" key="8">
    <source>
        <dbReference type="Proteomes" id="UP001357485"/>
    </source>
</evidence>
<feature type="signal peptide" evidence="6">
    <location>
        <begin position="1"/>
        <end position="18"/>
    </location>
</feature>
<feature type="non-terminal residue" evidence="7">
    <location>
        <position position="88"/>
    </location>
</feature>
<dbReference type="SUPFAM" id="SSF51905">
    <property type="entry name" value="FAD/NAD(P)-binding domain"/>
    <property type="match status" value="1"/>
</dbReference>
<keyword evidence="3" id="KW-0274">FAD</keyword>
<organism evidence="7 8">
    <name type="scientific">Cryomyces antarcticus</name>
    <dbReference type="NCBI Taxonomy" id="329879"/>
    <lineage>
        <taxon>Eukaryota</taxon>
        <taxon>Fungi</taxon>
        <taxon>Dikarya</taxon>
        <taxon>Ascomycota</taxon>
        <taxon>Pezizomycotina</taxon>
        <taxon>Dothideomycetes</taxon>
        <taxon>Dothideomycetes incertae sedis</taxon>
        <taxon>Cryomyces</taxon>
    </lineage>
</organism>
<proteinExistence type="predicted"/>
<evidence type="ECO:0008006" key="9">
    <source>
        <dbReference type="Google" id="ProtNLM"/>
    </source>
</evidence>
<dbReference type="Pfam" id="PF13450">
    <property type="entry name" value="NAD_binding_8"/>
    <property type="match status" value="1"/>
</dbReference>
<sequence>MASHVFIIGAGLGGLSLAQGLRRASTPFRIFERDQTSDYRSQGYRLRISGKRIAGLRQVMIDELWELSERTCCDTVLGSTTINALDGK</sequence>